<dbReference type="AlphaFoldDB" id="A0A2L2Y7R7"/>
<accession>A0A2L2Y7R7</accession>
<dbReference type="GO" id="GO:0006950">
    <property type="term" value="P:response to stress"/>
    <property type="evidence" value="ECO:0007669"/>
    <property type="project" value="UniProtKB-ARBA"/>
</dbReference>
<dbReference type="SUPFAM" id="SSF144091">
    <property type="entry name" value="Rhomboid-like"/>
    <property type="match status" value="1"/>
</dbReference>
<evidence type="ECO:0000256" key="4">
    <source>
        <dbReference type="ARBA" id="ARBA00022824"/>
    </source>
</evidence>
<comment type="similarity">
    <text evidence="2 7">Belongs to the derlin family.</text>
</comment>
<evidence type="ECO:0000256" key="5">
    <source>
        <dbReference type="ARBA" id="ARBA00022989"/>
    </source>
</evidence>
<keyword evidence="3 7" id="KW-0812">Transmembrane</keyword>
<dbReference type="Pfam" id="PF04511">
    <property type="entry name" value="DER1"/>
    <property type="match status" value="1"/>
</dbReference>
<reference evidence="9" key="1">
    <citation type="journal article" date="2016" name="Mol. Ecol. Resour.">
        <title>Evaluation of the impact of RNA preservation methods of spiders for de novo transcriptome assembly.</title>
        <authorList>
            <person name="Kono N."/>
            <person name="Nakamura H."/>
            <person name="Ito Y."/>
            <person name="Tomita M."/>
            <person name="Arakawa K."/>
        </authorList>
    </citation>
    <scope>NUCLEOTIDE SEQUENCE</scope>
    <source>
        <tissue evidence="9">Whole body</tissue>
    </source>
</reference>
<dbReference type="OMA" id="LWRCVTS"/>
<feature type="transmembrane region" description="Helical" evidence="7">
    <location>
        <begin position="20"/>
        <end position="40"/>
    </location>
</feature>
<dbReference type="PANTHER" id="PTHR11009">
    <property type="entry name" value="DER1-LIKE PROTEIN, DERLIN"/>
    <property type="match status" value="1"/>
</dbReference>
<dbReference type="OrthoDB" id="19102at2759"/>
<dbReference type="InterPro" id="IPR007599">
    <property type="entry name" value="DER1"/>
</dbReference>
<organism evidence="9">
    <name type="scientific">Parasteatoda tepidariorum</name>
    <name type="common">Common house spider</name>
    <name type="synonym">Achaearanea tepidariorum</name>
    <dbReference type="NCBI Taxonomy" id="114398"/>
    <lineage>
        <taxon>Eukaryota</taxon>
        <taxon>Metazoa</taxon>
        <taxon>Ecdysozoa</taxon>
        <taxon>Arthropoda</taxon>
        <taxon>Chelicerata</taxon>
        <taxon>Arachnida</taxon>
        <taxon>Araneae</taxon>
        <taxon>Araneomorphae</taxon>
        <taxon>Entelegynae</taxon>
        <taxon>Araneoidea</taxon>
        <taxon>Theridiidae</taxon>
        <taxon>Parasteatoda</taxon>
    </lineage>
</organism>
<comment type="subcellular location">
    <subcellularLocation>
        <location evidence="1 7">Endoplasmic reticulum membrane</location>
        <topology evidence="1 7">Multi-pass membrane protein</topology>
    </subcellularLocation>
</comment>
<dbReference type="InterPro" id="IPR035952">
    <property type="entry name" value="Rhomboid-like_sf"/>
</dbReference>
<keyword evidence="5 7" id="KW-1133">Transmembrane helix</keyword>
<evidence type="ECO:0000256" key="2">
    <source>
        <dbReference type="ARBA" id="ARBA00008917"/>
    </source>
</evidence>
<feature type="transmembrane region" description="Helical" evidence="7">
    <location>
        <begin position="102"/>
        <end position="124"/>
    </location>
</feature>
<dbReference type="GO" id="GO:0005789">
    <property type="term" value="C:endoplasmic reticulum membrane"/>
    <property type="evidence" value="ECO:0007669"/>
    <property type="project" value="UniProtKB-SubCell"/>
</dbReference>
<evidence type="ECO:0000256" key="7">
    <source>
        <dbReference type="RuleBase" id="RU363059"/>
    </source>
</evidence>
<proteinExistence type="evidence at transcript level"/>
<evidence type="ECO:0000256" key="1">
    <source>
        <dbReference type="ARBA" id="ARBA00004477"/>
    </source>
</evidence>
<dbReference type="RefSeq" id="XP_015911501.1">
    <property type="nucleotide sequence ID" value="XM_016056015.2"/>
</dbReference>
<keyword evidence="6 7" id="KW-0472">Membrane</keyword>
<dbReference type="GeneID" id="107442443"/>
<dbReference type="EMBL" id="IAAA01012343">
    <property type="protein sequence ID" value="LAA04216.1"/>
    <property type="molecule type" value="mRNA"/>
</dbReference>
<sequence length="245" mass="28395">MSDLGVGSFFNSLPFFTRYWFALSLAFPLLARFGLLNPYYLILEYNAFFKQFQIWRPLTAVFYFPLTPNRAFSYLLNLYFLYNYSLQLETGLFAGRPADYCFLLLFNWATLVCAGLALNVMLLMEPMILSMLYLWCQVNKDTIVSFWFGTRFKAMYLPWVLFGFNFILQGGGFEELLGILVGHLYYFLKYTYPQSNGGRSILETPQFLYNYFPSNVRSGRGVPPATRQPPRAGGYNWGRGHTLGD</sequence>
<keyword evidence="4 7" id="KW-0256">Endoplasmic reticulum</keyword>
<feature type="compositionally biased region" description="Gly residues" evidence="8">
    <location>
        <begin position="235"/>
        <end position="245"/>
    </location>
</feature>
<evidence type="ECO:0000256" key="8">
    <source>
        <dbReference type="SAM" id="MobiDB-lite"/>
    </source>
</evidence>
<comment type="function">
    <text evidence="7">May be involved in the degradation of misfolded endoplasmic reticulum (ER) luminal proteins.</text>
</comment>
<name>A0A2L2Y7R7_PARTP</name>
<comment type="caution">
    <text evidence="7">Lacks conserved residue(s) required for the propagation of feature annotation.</text>
</comment>
<evidence type="ECO:0000256" key="3">
    <source>
        <dbReference type="ARBA" id="ARBA00022692"/>
    </source>
</evidence>
<evidence type="ECO:0000313" key="9">
    <source>
        <dbReference type="EMBL" id="LAA04216.1"/>
    </source>
</evidence>
<evidence type="ECO:0000256" key="6">
    <source>
        <dbReference type="ARBA" id="ARBA00023136"/>
    </source>
</evidence>
<dbReference type="KEGG" id="ptep:107442443"/>
<dbReference type="CTD" id="33369"/>
<protein>
    <recommendedName>
        <fullName evidence="7">Derlin</fullName>
    </recommendedName>
</protein>
<feature type="region of interest" description="Disordered" evidence="8">
    <location>
        <begin position="219"/>
        <end position="245"/>
    </location>
</feature>